<dbReference type="Gene3D" id="3.30.420.40">
    <property type="match status" value="2"/>
</dbReference>
<evidence type="ECO:0000256" key="1">
    <source>
        <dbReference type="ARBA" id="ARBA00006129"/>
    </source>
</evidence>
<dbReference type="InterPro" id="IPR031730">
    <property type="entry name" value="Carbam_trans_C"/>
</dbReference>
<dbReference type="PANTHER" id="PTHR34847:SF1">
    <property type="entry name" value="NODULATION PROTEIN U"/>
    <property type="match status" value="1"/>
</dbReference>
<dbReference type="GO" id="GO:0016740">
    <property type="term" value="F:transferase activity"/>
    <property type="evidence" value="ECO:0007669"/>
    <property type="project" value="UniProtKB-KW"/>
</dbReference>
<dbReference type="InterPro" id="IPR003696">
    <property type="entry name" value="Carbtransf_dom"/>
</dbReference>
<dbReference type="SUPFAM" id="SSF53067">
    <property type="entry name" value="Actin-like ATPase domain"/>
    <property type="match status" value="1"/>
</dbReference>
<organism evidence="4 5">
    <name type="scientific">Solihabitans fulvus</name>
    <dbReference type="NCBI Taxonomy" id="1892852"/>
    <lineage>
        <taxon>Bacteria</taxon>
        <taxon>Bacillati</taxon>
        <taxon>Actinomycetota</taxon>
        <taxon>Actinomycetes</taxon>
        <taxon>Pseudonocardiales</taxon>
        <taxon>Pseudonocardiaceae</taxon>
        <taxon>Solihabitans</taxon>
    </lineage>
</organism>
<dbReference type="OrthoDB" id="9780777at2"/>
<dbReference type="EMBL" id="VUOB01000072">
    <property type="protein sequence ID" value="KAA2252815.1"/>
    <property type="molecule type" value="Genomic_DNA"/>
</dbReference>
<dbReference type="AlphaFoldDB" id="A0A5B2WN39"/>
<dbReference type="InterPro" id="IPR038152">
    <property type="entry name" value="Carbam_trans_C_sf"/>
</dbReference>
<sequence length="598" mass="65279">MDARQAAVSYILGYSGIHGSLRHLRDRYPDADRRLLHLMQGLDSAAALVRDGRIVAAAAEERFTGEKGTGDFPVQAIEYCLRTAGITAADLDVVAHSFHYTLDPDIAELDEDAAGQFASLYRPERQRELWRTLVGPMPRRDFVAVPHHVAHAHSALDLSGFDSAVVIVSDGMGETESMTVLRADTDGLRPILTVPASHSLGVLYSLVTHHLGFLPAMDEYKVMGLASFGDPDRFGDVFTDLVRLAPEGGYVIPLLTGEVDRRSQDLHEGALARLVDLFGPARQPGEELTQRHKDIAAGLQRRLEDLVLRTAEWARSTTGEARLCLAGGVALNCTANGRIVDSGLYDDVFVQPAAGDDGAALGAALAVSSRDGNPRVRMTMPYWGNAYRDETLREVAASTEGFVVEEFTDDRALAARVAGELADGKILAWFQGGMEFGPRALGNRSILADPRSSETRDLVNLRIKKREDFRPFAPAAKAESAAKFFEIKPGAEDQYAHMVVLTRTRPEHVAGLGAVTHVDGTTRVQTVRREHNVRFWELLDALEERIGVPVVLNTSFNVQGQPIVRTPQEAVATVRDARLDGLVLGRTYLRPVGVEAAR</sequence>
<name>A0A5B2WN39_9PSEU</name>
<comment type="caution">
    <text evidence="4">The sequence shown here is derived from an EMBL/GenBank/DDBJ whole genome shotgun (WGS) entry which is preliminary data.</text>
</comment>
<evidence type="ECO:0000313" key="4">
    <source>
        <dbReference type="EMBL" id="KAA2252815.1"/>
    </source>
</evidence>
<keyword evidence="4" id="KW-0808">Transferase</keyword>
<dbReference type="Gene3D" id="3.90.870.20">
    <property type="entry name" value="Carbamoyltransferase, C-terminal domain"/>
    <property type="match status" value="1"/>
</dbReference>
<evidence type="ECO:0000259" key="3">
    <source>
        <dbReference type="Pfam" id="PF16861"/>
    </source>
</evidence>
<evidence type="ECO:0000313" key="5">
    <source>
        <dbReference type="Proteomes" id="UP000323454"/>
    </source>
</evidence>
<dbReference type="Proteomes" id="UP000323454">
    <property type="component" value="Unassembled WGS sequence"/>
</dbReference>
<dbReference type="PANTHER" id="PTHR34847">
    <property type="entry name" value="NODULATION PROTEIN U"/>
    <property type="match status" value="1"/>
</dbReference>
<protein>
    <submittedName>
        <fullName evidence="4">Carbamoyltransferase</fullName>
    </submittedName>
</protein>
<feature type="domain" description="Carbamoyltransferase C-terminal" evidence="3">
    <location>
        <begin position="419"/>
        <end position="589"/>
    </location>
</feature>
<evidence type="ECO:0000259" key="2">
    <source>
        <dbReference type="Pfam" id="PF02543"/>
    </source>
</evidence>
<dbReference type="Pfam" id="PF16861">
    <property type="entry name" value="Carbam_trans_C"/>
    <property type="match status" value="1"/>
</dbReference>
<dbReference type="InterPro" id="IPR043129">
    <property type="entry name" value="ATPase_NBD"/>
</dbReference>
<dbReference type="Pfam" id="PF02543">
    <property type="entry name" value="Carbam_trans_N"/>
    <property type="match status" value="2"/>
</dbReference>
<reference evidence="4 5" key="2">
    <citation type="submission" date="2019-09" db="EMBL/GenBank/DDBJ databases">
        <authorList>
            <person name="Jin C."/>
        </authorList>
    </citation>
    <scope>NUCLEOTIDE SEQUENCE [LARGE SCALE GENOMIC DNA]</scope>
    <source>
        <strain evidence="4 5">AN110305</strain>
    </source>
</reference>
<reference evidence="4 5" key="1">
    <citation type="submission" date="2019-09" db="EMBL/GenBank/DDBJ databases">
        <title>Goodfellowia gen. nov., a new genus of the Pseudonocardineae related to Actinoalloteichus, containing Goodfellowia coeruleoviolacea gen. nov., comb. nov. gen. nov., comb. nov.</title>
        <authorList>
            <person name="Labeda D."/>
        </authorList>
    </citation>
    <scope>NUCLEOTIDE SEQUENCE [LARGE SCALE GENOMIC DNA]</scope>
    <source>
        <strain evidence="4 5">AN110305</strain>
    </source>
</reference>
<accession>A0A5B2WN39</accession>
<feature type="domain" description="Carbamoyltransferase" evidence="2">
    <location>
        <begin position="139"/>
        <end position="365"/>
    </location>
</feature>
<feature type="domain" description="Carbamoyltransferase" evidence="2">
    <location>
        <begin position="43"/>
        <end position="94"/>
    </location>
</feature>
<comment type="similarity">
    <text evidence="1">Belongs to the NodU/CmcH family.</text>
</comment>
<proteinExistence type="inferred from homology"/>
<dbReference type="InterPro" id="IPR051338">
    <property type="entry name" value="NodU/CmcH_Carbamoyltrnsfr"/>
</dbReference>
<keyword evidence="5" id="KW-1185">Reference proteome</keyword>
<gene>
    <name evidence="4" type="ORF">F0L68_34170</name>
</gene>